<feature type="chain" id="PRO_5016432144" evidence="1">
    <location>
        <begin position="21"/>
        <end position="197"/>
    </location>
</feature>
<dbReference type="EMBL" id="CP030041">
    <property type="protein sequence ID" value="AWW29377.1"/>
    <property type="molecule type" value="Genomic_DNA"/>
</dbReference>
<dbReference type="Proteomes" id="UP000248688">
    <property type="component" value="Chromosome"/>
</dbReference>
<evidence type="ECO:0000256" key="1">
    <source>
        <dbReference type="SAM" id="SignalP"/>
    </source>
</evidence>
<evidence type="ECO:0000313" key="2">
    <source>
        <dbReference type="EMBL" id="AWW29377.1"/>
    </source>
</evidence>
<dbReference type="AlphaFoldDB" id="A0A2Z4IFB8"/>
<protein>
    <submittedName>
        <fullName evidence="2">Uncharacterized protein</fullName>
    </submittedName>
</protein>
<feature type="signal peptide" evidence="1">
    <location>
        <begin position="1"/>
        <end position="20"/>
    </location>
</feature>
<dbReference type="RefSeq" id="WP_112782793.1">
    <property type="nucleotide sequence ID" value="NZ_CP030041.1"/>
</dbReference>
<gene>
    <name evidence="2" type="ORF">DN752_04030</name>
</gene>
<dbReference type="OrthoDB" id="958864at2"/>
<keyword evidence="1" id="KW-0732">Signal</keyword>
<name>A0A2Z4IFB8_9BACT</name>
<organism evidence="2 3">
    <name type="scientific">Echinicola strongylocentroti</name>
    <dbReference type="NCBI Taxonomy" id="1795355"/>
    <lineage>
        <taxon>Bacteria</taxon>
        <taxon>Pseudomonadati</taxon>
        <taxon>Bacteroidota</taxon>
        <taxon>Cytophagia</taxon>
        <taxon>Cytophagales</taxon>
        <taxon>Cyclobacteriaceae</taxon>
        <taxon>Echinicola</taxon>
    </lineage>
</organism>
<keyword evidence="3" id="KW-1185">Reference proteome</keyword>
<evidence type="ECO:0000313" key="3">
    <source>
        <dbReference type="Proteomes" id="UP000248688"/>
    </source>
</evidence>
<dbReference type="KEGG" id="est:DN752_04030"/>
<reference evidence="2 3" key="1">
    <citation type="submission" date="2018-06" db="EMBL/GenBank/DDBJ databases">
        <title>Echinicola strongylocentroti sp. nov., isolated from a sea urchin Strongylocentrotus intermedius.</title>
        <authorList>
            <person name="Bae S.S."/>
        </authorList>
    </citation>
    <scope>NUCLEOTIDE SEQUENCE [LARGE SCALE GENOMIC DNA]</scope>
    <source>
        <strain evidence="2 3">MEBiC08714</strain>
    </source>
</reference>
<proteinExistence type="predicted"/>
<accession>A0A2Z4IFB8</accession>
<sequence>MKKPVIIFLLVFISFWGVNAQEQPYCTVDNMALISPINKSKGIKLGEDISKAITAFGQPTSVKDYPFETDGKMGKLYDFRGNKLYVLDGKLDGYEIINSSLLVGKISGITYKVGDTIKSTKEVIKTGPPGGPYQTTYKDTHTFFGYSVTAGSSNSQNQSYSYSIDLVFKHGTVTTDSFASLLFGSNKKLTFISTGSY</sequence>